<keyword evidence="1" id="KW-1133">Transmembrane helix</keyword>
<organism evidence="5">
    <name type="scientific">Nippostrongylus brasiliensis</name>
    <name type="common">Rat hookworm</name>
    <dbReference type="NCBI Taxonomy" id="27835"/>
    <lineage>
        <taxon>Eukaryota</taxon>
        <taxon>Metazoa</taxon>
        <taxon>Ecdysozoa</taxon>
        <taxon>Nematoda</taxon>
        <taxon>Chromadorea</taxon>
        <taxon>Rhabditida</taxon>
        <taxon>Rhabditina</taxon>
        <taxon>Rhabditomorpha</taxon>
        <taxon>Strongyloidea</taxon>
        <taxon>Heligmosomidae</taxon>
        <taxon>Nippostrongylus</taxon>
    </lineage>
</organism>
<dbReference type="STRING" id="27835.A0A0N4XV45"/>
<name>A0A0N4XV45_NIPBR</name>
<feature type="domain" description="Neurotransmitter-gated ion-channel ligand-binding" evidence="2">
    <location>
        <begin position="39"/>
        <end position="260"/>
    </location>
</feature>
<dbReference type="AlphaFoldDB" id="A0A0N4XV45"/>
<protein>
    <submittedName>
        <fullName evidence="5">Neur_chan_LBD domain-containing protein</fullName>
    </submittedName>
</protein>
<dbReference type="Proteomes" id="UP000271162">
    <property type="component" value="Unassembled WGS sequence"/>
</dbReference>
<dbReference type="Pfam" id="PF02931">
    <property type="entry name" value="Neur_chan_LBD"/>
    <property type="match status" value="1"/>
</dbReference>
<dbReference type="PRINTS" id="PR00252">
    <property type="entry name" value="NRIONCHANNEL"/>
</dbReference>
<dbReference type="OrthoDB" id="5975154at2759"/>
<dbReference type="InterPro" id="IPR006201">
    <property type="entry name" value="Neur_channel"/>
</dbReference>
<keyword evidence="4" id="KW-1185">Reference proteome</keyword>
<feature type="transmembrane region" description="Helical" evidence="1">
    <location>
        <begin position="263"/>
        <end position="284"/>
    </location>
</feature>
<feature type="transmembrane region" description="Helical" evidence="1">
    <location>
        <begin position="322"/>
        <end position="342"/>
    </location>
</feature>
<dbReference type="PANTHER" id="PTHR18945">
    <property type="entry name" value="NEUROTRANSMITTER GATED ION CHANNEL"/>
    <property type="match status" value="1"/>
</dbReference>
<dbReference type="GO" id="GO:0004888">
    <property type="term" value="F:transmembrane signaling receptor activity"/>
    <property type="evidence" value="ECO:0007669"/>
    <property type="project" value="InterPro"/>
</dbReference>
<feature type="transmembrane region" description="Helical" evidence="1">
    <location>
        <begin position="363"/>
        <end position="381"/>
    </location>
</feature>
<evidence type="ECO:0000313" key="3">
    <source>
        <dbReference type="EMBL" id="VDL70228.1"/>
    </source>
</evidence>
<dbReference type="GO" id="GO:0005230">
    <property type="term" value="F:extracellular ligand-gated monoatomic ion channel activity"/>
    <property type="evidence" value="ECO:0007669"/>
    <property type="project" value="InterPro"/>
</dbReference>
<dbReference type="InterPro" id="IPR006202">
    <property type="entry name" value="Neur_chan_lig-bd"/>
</dbReference>
<keyword evidence="1" id="KW-0812">Transmembrane</keyword>
<dbReference type="OMA" id="CAKMATI"/>
<evidence type="ECO:0000313" key="4">
    <source>
        <dbReference type="Proteomes" id="UP000271162"/>
    </source>
</evidence>
<evidence type="ECO:0000313" key="5">
    <source>
        <dbReference type="WBParaSite" id="NBR_0000663801-mRNA-1"/>
    </source>
</evidence>
<dbReference type="SUPFAM" id="SSF63712">
    <property type="entry name" value="Nicotinic receptor ligand binding domain-like"/>
    <property type="match status" value="1"/>
</dbReference>
<evidence type="ECO:0000259" key="2">
    <source>
        <dbReference type="Pfam" id="PF02931"/>
    </source>
</evidence>
<proteinExistence type="predicted"/>
<dbReference type="GO" id="GO:0016020">
    <property type="term" value="C:membrane"/>
    <property type="evidence" value="ECO:0007669"/>
    <property type="project" value="InterPro"/>
</dbReference>
<keyword evidence="1" id="KW-0472">Membrane</keyword>
<sequence length="384" mass="45099">MPIDLTIFNALSLLLPPINVVFQDPATQQINERKIINNVFDPKIYDAAMPSNPPAKVKPYFSIHHVENLNEDQQLMILHGVIALMWEDSRISWKPSDYGYVSEITRKRSQLDGRIWLPKVYLTEIFFRTANILKFETTQVTFRSSGEVLCEIHVLVKTSCYFEYDDYPYDSQNCSFTMYSPFTIDRMIFVKNQDRQIWYRERIGQSNLNVTKVDVGDFVLENVESKNVYLVAGSKVVDSVDKIPSRMVRSVFWYNLVFRRHNIYYVTRMAVPLFTISCLTYAFCLLRSQHGFIWLVLCLAVQVMNAAILMDNLPPDYTKMPTIGLIATLVLFETICLIMWRFTTIYIVQNFRDRQDIRSKFDLVDNFLSVYFVIRVIHIYMKLF</sequence>
<dbReference type="Gene3D" id="2.70.170.10">
    <property type="entry name" value="Neurotransmitter-gated ion-channel ligand-binding domain"/>
    <property type="match status" value="1"/>
</dbReference>
<accession>A0A0N4XV45</accession>
<dbReference type="CDD" id="cd18989">
    <property type="entry name" value="LGIC_ECD_cation"/>
    <property type="match status" value="1"/>
</dbReference>
<dbReference type="EMBL" id="UYSL01019818">
    <property type="protein sequence ID" value="VDL70228.1"/>
    <property type="molecule type" value="Genomic_DNA"/>
</dbReference>
<dbReference type="InterPro" id="IPR036734">
    <property type="entry name" value="Neur_chan_lig-bd_sf"/>
</dbReference>
<gene>
    <name evidence="3" type="ORF">NBR_LOCUS6639</name>
</gene>
<reference evidence="5" key="1">
    <citation type="submission" date="2017-02" db="UniProtKB">
        <authorList>
            <consortium name="WormBaseParasite"/>
        </authorList>
    </citation>
    <scope>IDENTIFICATION</scope>
</reference>
<evidence type="ECO:0000256" key="1">
    <source>
        <dbReference type="SAM" id="Phobius"/>
    </source>
</evidence>
<dbReference type="WBParaSite" id="NBR_0000663801-mRNA-1">
    <property type="protein sequence ID" value="NBR_0000663801-mRNA-1"/>
    <property type="gene ID" value="NBR_0000663801"/>
</dbReference>
<reference evidence="3 4" key="2">
    <citation type="submission" date="2018-11" db="EMBL/GenBank/DDBJ databases">
        <authorList>
            <consortium name="Pathogen Informatics"/>
        </authorList>
    </citation>
    <scope>NUCLEOTIDE SEQUENCE [LARGE SCALE GENOMIC DNA]</scope>
</reference>
<feature type="transmembrane region" description="Helical" evidence="1">
    <location>
        <begin position="291"/>
        <end position="310"/>
    </location>
</feature>